<dbReference type="PANTHER" id="PTHR10492:SF57">
    <property type="entry name" value="ATP-DEPENDENT DNA HELICASE"/>
    <property type="match status" value="1"/>
</dbReference>
<reference evidence="1" key="1">
    <citation type="submission" date="2022-08" db="UniProtKB">
        <authorList>
            <consortium name="EnsemblMetazoa"/>
        </authorList>
    </citation>
    <scope>IDENTIFICATION</scope>
    <source>
        <strain evidence="1">Dongola</strain>
    </source>
</reference>
<dbReference type="VEuPathDB" id="VectorBase:AARA21_006050"/>
<dbReference type="VEuPathDB" id="VectorBase:AARA002229"/>
<dbReference type="PANTHER" id="PTHR10492">
    <property type="match status" value="1"/>
</dbReference>
<evidence type="ECO:0008006" key="3">
    <source>
        <dbReference type="Google" id="ProtNLM"/>
    </source>
</evidence>
<keyword evidence="2" id="KW-1185">Reference proteome</keyword>
<organism evidence="1 2">
    <name type="scientific">Anopheles arabiensis</name>
    <name type="common">Mosquito</name>
    <dbReference type="NCBI Taxonomy" id="7173"/>
    <lineage>
        <taxon>Eukaryota</taxon>
        <taxon>Metazoa</taxon>
        <taxon>Ecdysozoa</taxon>
        <taxon>Arthropoda</taxon>
        <taxon>Hexapoda</taxon>
        <taxon>Insecta</taxon>
        <taxon>Pterygota</taxon>
        <taxon>Neoptera</taxon>
        <taxon>Endopterygota</taxon>
        <taxon>Diptera</taxon>
        <taxon>Nematocera</taxon>
        <taxon>Culicoidea</taxon>
        <taxon>Culicidae</taxon>
        <taxon>Anophelinae</taxon>
        <taxon>Anopheles</taxon>
    </lineage>
</organism>
<accession>A0A182HLU7</accession>
<protein>
    <recommendedName>
        <fullName evidence="3">Helitron helicase-like domain-containing protein</fullName>
    </recommendedName>
</protein>
<dbReference type="Proteomes" id="UP000075840">
    <property type="component" value="Unassembled WGS sequence"/>
</dbReference>
<dbReference type="AlphaFoldDB" id="A0A182HLU7"/>
<evidence type="ECO:0000313" key="2">
    <source>
        <dbReference type="Proteomes" id="UP000075840"/>
    </source>
</evidence>
<sequence length="147" mass="16907">MRPIAPISRLELEIVYEYVIEFQKRGLPHAHLLLILGDDDKPQTPDDYDKFVSAEISDPTNKQQSAISDGVCSKRYPKPFCDQTHASDNGFPEYRRRYVGRTVTKKGVQLDNRHVVPYNPWLSHKYDCHIDVEICTSITGVKYLAIN</sequence>
<dbReference type="EnsemblMetazoa" id="AARA002229-RA">
    <property type="protein sequence ID" value="AARA002229-PA"/>
    <property type="gene ID" value="AARA002229"/>
</dbReference>
<proteinExistence type="predicted"/>
<evidence type="ECO:0000313" key="1">
    <source>
        <dbReference type="EnsemblMetazoa" id="AARA002229-PA"/>
    </source>
</evidence>
<dbReference type="EMBL" id="APCN01006479">
    <property type="status" value="NOT_ANNOTATED_CDS"/>
    <property type="molecule type" value="Genomic_DNA"/>
</dbReference>
<name>A0A182HLU7_ANOAR</name>